<dbReference type="GO" id="GO:0008168">
    <property type="term" value="F:methyltransferase activity"/>
    <property type="evidence" value="ECO:0007669"/>
    <property type="project" value="UniProtKB-KW"/>
</dbReference>
<evidence type="ECO:0000259" key="11">
    <source>
        <dbReference type="PROSITE" id="PS50016"/>
    </source>
</evidence>
<evidence type="ECO:0000256" key="1">
    <source>
        <dbReference type="ARBA" id="ARBA00022603"/>
    </source>
</evidence>
<evidence type="ECO:0000256" key="6">
    <source>
        <dbReference type="ARBA" id="ARBA00022833"/>
    </source>
</evidence>
<feature type="compositionally biased region" description="Polar residues" evidence="10">
    <location>
        <begin position="166"/>
        <end position="187"/>
    </location>
</feature>
<evidence type="ECO:0000256" key="8">
    <source>
        <dbReference type="ARBA" id="ARBA00023242"/>
    </source>
</evidence>
<dbReference type="PROSITE" id="PS51805">
    <property type="entry name" value="EPHD"/>
    <property type="match status" value="1"/>
</dbReference>
<feature type="compositionally biased region" description="Low complexity" evidence="10">
    <location>
        <begin position="1023"/>
        <end position="1032"/>
    </location>
</feature>
<dbReference type="SMART" id="SM00293">
    <property type="entry name" value="PWWP"/>
    <property type="match status" value="1"/>
</dbReference>
<feature type="region of interest" description="Disordered" evidence="10">
    <location>
        <begin position="220"/>
        <end position="287"/>
    </location>
</feature>
<organism evidence="16 17">
    <name type="scientific">Marchantia polymorpha subsp. ruderalis</name>
    <dbReference type="NCBI Taxonomy" id="1480154"/>
    <lineage>
        <taxon>Eukaryota</taxon>
        <taxon>Viridiplantae</taxon>
        <taxon>Streptophyta</taxon>
        <taxon>Embryophyta</taxon>
        <taxon>Marchantiophyta</taxon>
        <taxon>Marchantiopsida</taxon>
        <taxon>Marchantiidae</taxon>
        <taxon>Marchantiales</taxon>
        <taxon>Marchantiaceae</taxon>
        <taxon>Marchantia</taxon>
    </lineage>
</organism>
<keyword evidence="6" id="KW-0862">Zinc</keyword>
<feature type="domain" description="SET" evidence="12">
    <location>
        <begin position="1845"/>
        <end position="1970"/>
    </location>
</feature>
<feature type="region of interest" description="Disordered" evidence="10">
    <location>
        <begin position="147"/>
        <end position="190"/>
    </location>
</feature>
<dbReference type="PROSITE" id="PS50016">
    <property type="entry name" value="ZF_PHD_2"/>
    <property type="match status" value="2"/>
</dbReference>
<evidence type="ECO:0008006" key="18">
    <source>
        <dbReference type="Google" id="ProtNLM"/>
    </source>
</evidence>
<dbReference type="InterPro" id="IPR003616">
    <property type="entry name" value="Post-SET_dom"/>
</dbReference>
<feature type="region of interest" description="Disordered" evidence="10">
    <location>
        <begin position="420"/>
        <end position="464"/>
    </location>
</feature>
<feature type="domain" description="PHD-type" evidence="11">
    <location>
        <begin position="1389"/>
        <end position="1447"/>
    </location>
</feature>
<dbReference type="InterPro" id="IPR000313">
    <property type="entry name" value="PWWP_dom"/>
</dbReference>
<keyword evidence="5 9" id="KW-0863">Zinc-finger</keyword>
<dbReference type="CDD" id="cd10518">
    <property type="entry name" value="SET_SETD1-like"/>
    <property type="match status" value="1"/>
</dbReference>
<keyword evidence="8" id="KW-0539">Nucleus</keyword>
<keyword evidence="7" id="KW-0156">Chromatin regulator</keyword>
<feature type="domain" description="PHD-type" evidence="15">
    <location>
        <begin position="1635"/>
        <end position="1702"/>
    </location>
</feature>
<dbReference type="CDD" id="cd20143">
    <property type="entry name" value="PWWP_AtATX3-like"/>
    <property type="match status" value="1"/>
</dbReference>
<evidence type="ECO:0000313" key="17">
    <source>
        <dbReference type="Proteomes" id="UP000077202"/>
    </source>
</evidence>
<dbReference type="InterPro" id="IPR013083">
    <property type="entry name" value="Znf_RING/FYVE/PHD"/>
</dbReference>
<comment type="caution">
    <text evidence="16">The sequence shown here is derived from an EMBL/GenBank/DDBJ whole genome shotgun (WGS) entry which is preliminary data.</text>
</comment>
<evidence type="ECO:0000259" key="14">
    <source>
        <dbReference type="PROSITE" id="PS50868"/>
    </source>
</evidence>
<evidence type="ECO:0000259" key="15">
    <source>
        <dbReference type="PROSITE" id="PS51805"/>
    </source>
</evidence>
<dbReference type="PANTHER" id="PTHR13793">
    <property type="entry name" value="PHD FINGER PROTEINS"/>
    <property type="match status" value="1"/>
</dbReference>
<dbReference type="PROSITE" id="PS50812">
    <property type="entry name" value="PWWP"/>
    <property type="match status" value="1"/>
</dbReference>
<dbReference type="SUPFAM" id="SSF82199">
    <property type="entry name" value="SET domain"/>
    <property type="match status" value="1"/>
</dbReference>
<dbReference type="Pfam" id="PF00855">
    <property type="entry name" value="PWWP"/>
    <property type="match status" value="1"/>
</dbReference>
<dbReference type="Pfam" id="PF00856">
    <property type="entry name" value="SET"/>
    <property type="match status" value="1"/>
</dbReference>
<dbReference type="InterPro" id="IPR019786">
    <property type="entry name" value="Zinc_finger_PHD-type_CS"/>
</dbReference>
<keyword evidence="4" id="KW-0479">Metal-binding</keyword>
<keyword evidence="1" id="KW-0489">Methyltransferase</keyword>
<evidence type="ECO:0000256" key="2">
    <source>
        <dbReference type="ARBA" id="ARBA00022679"/>
    </source>
</evidence>
<dbReference type="Proteomes" id="UP000077202">
    <property type="component" value="Unassembled WGS sequence"/>
</dbReference>
<dbReference type="PANTHER" id="PTHR13793:SF132">
    <property type="entry name" value="HISTONE-LYSINE N-METHYLTRANSFERASE ATX5"/>
    <property type="match status" value="1"/>
</dbReference>
<accession>A0A176W7U9</accession>
<dbReference type="EMBL" id="LVLJ01001514">
    <property type="protein sequence ID" value="OAE29150.1"/>
    <property type="molecule type" value="Genomic_DNA"/>
</dbReference>
<dbReference type="Pfam" id="PF13831">
    <property type="entry name" value="PHD_2"/>
    <property type="match status" value="1"/>
</dbReference>
<dbReference type="SUPFAM" id="SSF57903">
    <property type="entry name" value="FYVE/PHD zinc finger"/>
    <property type="match status" value="2"/>
</dbReference>
<protein>
    <recommendedName>
        <fullName evidence="18">Histone-lysine N-methyltransferase</fullName>
    </recommendedName>
</protein>
<feature type="region of interest" description="Disordered" evidence="10">
    <location>
        <begin position="1162"/>
        <end position="1181"/>
    </location>
</feature>
<evidence type="ECO:0000256" key="4">
    <source>
        <dbReference type="ARBA" id="ARBA00022723"/>
    </source>
</evidence>
<dbReference type="Pfam" id="PF00628">
    <property type="entry name" value="PHD"/>
    <property type="match status" value="1"/>
</dbReference>
<dbReference type="InterPro" id="IPR011011">
    <property type="entry name" value="Znf_FYVE_PHD"/>
</dbReference>
<feature type="region of interest" description="Disordered" evidence="10">
    <location>
        <begin position="987"/>
        <end position="1049"/>
    </location>
</feature>
<name>A0A176W7U9_MARPO</name>
<dbReference type="InterPro" id="IPR034732">
    <property type="entry name" value="EPHD"/>
</dbReference>
<evidence type="ECO:0000256" key="10">
    <source>
        <dbReference type="SAM" id="MobiDB-lite"/>
    </source>
</evidence>
<dbReference type="GO" id="GO:0006325">
    <property type="term" value="P:chromatin organization"/>
    <property type="evidence" value="ECO:0007669"/>
    <property type="project" value="UniProtKB-KW"/>
</dbReference>
<feature type="domain" description="PWWP" evidence="13">
    <location>
        <begin position="1193"/>
        <end position="1264"/>
    </location>
</feature>
<evidence type="ECO:0000256" key="9">
    <source>
        <dbReference type="PROSITE-ProRule" id="PRU00146"/>
    </source>
</evidence>
<dbReference type="CDD" id="cd15495">
    <property type="entry name" value="PHD_ATX3_4_5_like"/>
    <property type="match status" value="1"/>
</dbReference>
<proteinExistence type="predicted"/>
<feature type="domain" description="PHD-type" evidence="11">
    <location>
        <begin position="1580"/>
        <end position="1632"/>
    </location>
</feature>
<dbReference type="Gene3D" id="3.30.40.10">
    <property type="entry name" value="Zinc/RING finger domain, C3HC4 (zinc finger)"/>
    <property type="match status" value="2"/>
</dbReference>
<dbReference type="PROSITE" id="PS50280">
    <property type="entry name" value="SET"/>
    <property type="match status" value="1"/>
</dbReference>
<dbReference type="InterPro" id="IPR050701">
    <property type="entry name" value="Histone_Mod_Regulator"/>
</dbReference>
<feature type="region of interest" description="Disordered" evidence="10">
    <location>
        <begin position="867"/>
        <end position="901"/>
    </location>
</feature>
<dbReference type="Pfam" id="PF13832">
    <property type="entry name" value="zf-HC5HC2H_2"/>
    <property type="match status" value="1"/>
</dbReference>
<dbReference type="GO" id="GO:0006357">
    <property type="term" value="P:regulation of transcription by RNA polymerase II"/>
    <property type="evidence" value="ECO:0007669"/>
    <property type="project" value="TreeGrafter"/>
</dbReference>
<dbReference type="Gene3D" id="2.30.30.140">
    <property type="match status" value="1"/>
</dbReference>
<evidence type="ECO:0000256" key="5">
    <source>
        <dbReference type="ARBA" id="ARBA00022771"/>
    </source>
</evidence>
<dbReference type="InterPro" id="IPR046341">
    <property type="entry name" value="SET_dom_sf"/>
</dbReference>
<dbReference type="InterPro" id="IPR001214">
    <property type="entry name" value="SET_dom"/>
</dbReference>
<sequence length="1992" mass="217714">MVIWREWQVGKKVMRIARAPRKVEARKGMKPGCGEVDRGDLDCGSDFGDRREIACSFRGKEDHVMTSVMQEHVMTPHSLAPSSSCGDSAIAPQTVPSQACDTWKAPQLRRQDTFSSQPRQQYLQMTPTIRAVYENAQHSNNIFSGSYQHARQAGTPGAEFQDASARMTSHEGSFQQPRLPPNSSTENYDSKLLQPMNPTYVGPFGQVRSQADTAFAAENRSKRKAKMLEKQKEKRKKLRLTAGSTAGSRSSLLGASRKNSQPTAEVKSAESRIHGSSKPKATSNPQLTRQLPLSREGSLQLGSADLLPGRAVIHRKSDSSTANGGERSTIQMFREESYGGAGLDIETTQKRDNHYNIVYFPPGSYHPPNQPAQEDRNLVGSRPVVNDGYAGPPVSGVQQMLKMLSGTDMLIPFEAHPRLAGHLPEKSSGSQLTTEIQQSSDAVSEGNSADPSQNKEEKSKQNHPENLLHKALNLGGLIAAQSNHGVAPDGQRVKAPVHDPLSSQIFMRGQLHADNDSRDQDGRRGKDLILRTSISASGCTACRGKSPCLTCISGGAYSIFSTSTGNVQACHMKNSAENPLPPPSGSRCTLEVMEPDRRENSGDLRDMIASTSVRVVCTDGQKCDKQAPLETPLDVPVTVSKEHIQVEGKLSDQAGSDKTTVASKSGCSCDGRTAVCQTCSLAKSVPVTTTGCAQDFDSKAAVNTSGPAPEGSKKVDTSVDKASTLTSDNFIPGPQVVEDGQGSTGLLKADGQDFTMRQQSISRDDVDTKPTAFRKLEIDGSVKKSAPITPEKVDTLAKEASGMKPIANVASGCKLDAPLPLALLTASSTSAATKVTVSAPKSYPTQPASRSIVGPADKKAVKAAKLMSKGEKESVLEQPESRNGNGCKERGLNGFMPSSKENDSALAQDIAASKQKMVYPSLDLLVDAVQAATGDSFTDHSTAIGTKGQGDKSKISSTSQKLVGSFPWISDLKVVRRARTKRISVEGRLSSGESVGPPKAPVRLDRRNIARDDRDEAFSSNIAGSASESPAPEESKEAGPLIRSKRGRAQALPSWLRDSVVEPVKKGAKIVKKAPNDQEVSMKVETSPGAVSLKKKAKLSGYDANVANVSGDSKAASAKCKSDVSEKAKVRSDYKTKSEVHAESAVIKGKSPVLCQKRQGGFEMESPHDSEGRGNSNSNLSVGGLHPLEEFDLGDIVWAKSGKRNDPVWPAKVVDPIKEAPESVRAVTVPGRLCVMFFGPSLAKKKERDYAWVKQGMIFPYVEYADKFRTQTNFNKSRPSDFFLACEEATLADAGFEDCHATHGKKHPSTYSAKPRKVEVDVPGEAEEYTSIETDDVPVGKKKEVTVADDKAKKVCTGCGGKLPAKKPKNSVVEDNSLCRHCVKLYKSRQYCGVCKKVWLPNEKGNWVACDICNIWIHADCDKISSKNLKELEDSGRAYNCPECRKQQDTPRKRRVAGPSTQSFVPETLEVICFGVLGNYLPSLHEIKCKCKDCRGCGRSMRPSEWEKHTGCRKKKWKESIKVKSLEKPLLHWLQSLRTAGAVGLAYNGPENWVPPKVRHEELASCLAVPYEPVIQTWTAERCGVCRWVEDYDYNKMIVCNRCQVCVHEECYGVRASEITPGSWVCRACERHDIERQCCLCPVKGGALKPTTTNGLWVHVICAWFMREMTFKDATRMEPADGVTSIPLARFREIQSLNNKSGDPMTRMVSYCAAHRTPNPEAFLLLRSPEGKITGKSDQVNARGTESVVILLAAGNATSSPDATTPENVETVEVSSASRCQPYNPQDRALKYTRRNREPVPFRIMGVSWNSTESIHELREFAELDTVEVPRVEDRVAFLQATERQRVCFGKSGIHGWGLFARRAIREGETVLEYRGERVRRIIADQREKRYTKEGKDCYLFKVSDDDDLVIDATEKGNIGRLINHSCAPNCFAKIWEASRDGEKGSETHHIMLIARKDVAAGEELTYNYRFAPEDQKLLCLCGAPTCSQYIN</sequence>
<dbReference type="PROSITE" id="PS01359">
    <property type="entry name" value="ZF_PHD_1"/>
    <property type="match status" value="1"/>
</dbReference>
<dbReference type="InterPro" id="IPR001965">
    <property type="entry name" value="Znf_PHD"/>
</dbReference>
<keyword evidence="3" id="KW-0949">S-adenosyl-L-methionine</keyword>
<dbReference type="Gene3D" id="2.170.270.10">
    <property type="entry name" value="SET domain"/>
    <property type="match status" value="1"/>
</dbReference>
<feature type="compositionally biased region" description="Basic and acidic residues" evidence="10">
    <location>
        <begin position="1002"/>
        <end position="1017"/>
    </location>
</feature>
<evidence type="ECO:0000259" key="12">
    <source>
        <dbReference type="PROSITE" id="PS50280"/>
    </source>
</evidence>
<dbReference type="GO" id="GO:0008270">
    <property type="term" value="F:zinc ion binding"/>
    <property type="evidence" value="ECO:0007669"/>
    <property type="project" value="UniProtKB-KW"/>
</dbReference>
<dbReference type="SMART" id="SM00317">
    <property type="entry name" value="SET"/>
    <property type="match status" value="1"/>
</dbReference>
<evidence type="ECO:0000256" key="3">
    <source>
        <dbReference type="ARBA" id="ARBA00022691"/>
    </source>
</evidence>
<feature type="domain" description="Post-SET" evidence="14">
    <location>
        <begin position="1976"/>
        <end position="1992"/>
    </location>
</feature>
<evidence type="ECO:0000259" key="13">
    <source>
        <dbReference type="PROSITE" id="PS50812"/>
    </source>
</evidence>
<feature type="compositionally biased region" description="Basic and acidic residues" evidence="10">
    <location>
        <begin position="453"/>
        <end position="464"/>
    </location>
</feature>
<dbReference type="GO" id="GO:0032259">
    <property type="term" value="P:methylation"/>
    <property type="evidence" value="ECO:0007669"/>
    <property type="project" value="UniProtKB-KW"/>
</dbReference>
<gene>
    <name evidence="16" type="ORF">AXG93_1862s1070</name>
</gene>
<feature type="compositionally biased region" description="Polar residues" evidence="10">
    <location>
        <begin position="427"/>
        <end position="452"/>
    </location>
</feature>
<evidence type="ECO:0000313" key="16">
    <source>
        <dbReference type="EMBL" id="OAE29150.1"/>
    </source>
</evidence>
<dbReference type="SUPFAM" id="SSF63748">
    <property type="entry name" value="Tudor/PWWP/MBT"/>
    <property type="match status" value="1"/>
</dbReference>
<reference evidence="16" key="1">
    <citation type="submission" date="2016-03" db="EMBL/GenBank/DDBJ databases">
        <title>Mechanisms controlling the formation of the plant cell surface in tip-growing cells are functionally conserved among land plants.</title>
        <authorList>
            <person name="Honkanen S."/>
            <person name="Jones V.A."/>
            <person name="Morieri G."/>
            <person name="Champion C."/>
            <person name="Hetherington A.J."/>
            <person name="Kelly S."/>
            <person name="Saint-Marcoux D."/>
            <person name="Proust H."/>
            <person name="Prescott H."/>
            <person name="Dolan L."/>
        </authorList>
    </citation>
    <scope>NUCLEOTIDE SEQUENCE [LARGE SCALE GENOMIC DNA]</scope>
    <source>
        <tissue evidence="16">Whole gametophyte</tissue>
    </source>
</reference>
<feature type="compositionally biased region" description="Polar residues" evidence="10">
    <location>
        <begin position="242"/>
        <end position="263"/>
    </location>
</feature>
<feature type="region of interest" description="Disordered" evidence="10">
    <location>
        <begin position="937"/>
        <end position="958"/>
    </location>
</feature>
<dbReference type="InterPro" id="IPR019787">
    <property type="entry name" value="Znf_PHD-finger"/>
</dbReference>
<dbReference type="InterPro" id="IPR042011">
    <property type="entry name" value="ATX3/4/5_PHD"/>
</dbReference>
<dbReference type="SMART" id="SM00249">
    <property type="entry name" value="PHD"/>
    <property type="match status" value="2"/>
</dbReference>
<dbReference type="PROSITE" id="PS50868">
    <property type="entry name" value="POST_SET"/>
    <property type="match status" value="1"/>
</dbReference>
<keyword evidence="2" id="KW-0808">Transferase</keyword>
<feature type="region of interest" description="Disordered" evidence="10">
    <location>
        <begin position="699"/>
        <end position="720"/>
    </location>
</feature>
<evidence type="ECO:0000256" key="7">
    <source>
        <dbReference type="ARBA" id="ARBA00022853"/>
    </source>
</evidence>
<keyword evidence="17" id="KW-1185">Reference proteome</keyword>